<evidence type="ECO:0000313" key="9">
    <source>
        <dbReference type="EMBL" id="RXH68678.1"/>
    </source>
</evidence>
<feature type="compositionally biased region" description="Basic and acidic residues" evidence="8">
    <location>
        <begin position="242"/>
        <end position="257"/>
    </location>
</feature>
<organism evidence="9 10">
    <name type="scientific">Malus domestica</name>
    <name type="common">Apple</name>
    <name type="synonym">Pyrus malus</name>
    <dbReference type="NCBI Taxonomy" id="3750"/>
    <lineage>
        <taxon>Eukaryota</taxon>
        <taxon>Viridiplantae</taxon>
        <taxon>Streptophyta</taxon>
        <taxon>Embryophyta</taxon>
        <taxon>Tracheophyta</taxon>
        <taxon>Spermatophyta</taxon>
        <taxon>Magnoliopsida</taxon>
        <taxon>eudicotyledons</taxon>
        <taxon>Gunneridae</taxon>
        <taxon>Pentapetalae</taxon>
        <taxon>rosids</taxon>
        <taxon>fabids</taxon>
        <taxon>Rosales</taxon>
        <taxon>Rosaceae</taxon>
        <taxon>Amygdaloideae</taxon>
        <taxon>Maleae</taxon>
        <taxon>Malus</taxon>
    </lineage>
</organism>
<evidence type="ECO:0000256" key="8">
    <source>
        <dbReference type="SAM" id="MobiDB-lite"/>
    </source>
</evidence>
<dbReference type="Proteomes" id="UP000290289">
    <property type="component" value="Chromosome 17"/>
</dbReference>
<dbReference type="GO" id="GO:0006886">
    <property type="term" value="P:intracellular protein transport"/>
    <property type="evidence" value="ECO:0007669"/>
    <property type="project" value="InterPro"/>
</dbReference>
<gene>
    <name evidence="9" type="ORF">DVH24_031011</name>
</gene>
<feature type="compositionally biased region" description="Basic and acidic residues" evidence="8">
    <location>
        <begin position="298"/>
        <end position="362"/>
    </location>
</feature>
<dbReference type="InterPro" id="IPR000996">
    <property type="entry name" value="Clathrin_L-chain"/>
</dbReference>
<name>A0A498HB37_MALDO</name>
<feature type="region of interest" description="Disordered" evidence="8">
    <location>
        <begin position="240"/>
        <end position="425"/>
    </location>
</feature>
<proteinExistence type="inferred from homology"/>
<keyword evidence="5 7" id="KW-0168">Coated pit</keyword>
<accession>A0A498HB37</accession>
<comment type="subcellular location">
    <subcellularLocation>
        <location evidence="2 7">Cytoplasmic vesicle membrane</location>
        <topology evidence="2 7">Peripheral membrane protein</topology>
        <orientation evidence="2 7">Cytoplasmic side</orientation>
    </subcellularLocation>
    <subcellularLocation>
        <location evidence="7">Membrane</location>
        <location evidence="7">Coated pit</location>
        <topology evidence="7">Peripheral membrane protein</topology>
        <orientation evidence="7">Cytoplasmic side</orientation>
    </subcellularLocation>
    <text evidence="7">Cytoplasmic face of coated pits and vesicles.</text>
</comment>
<feature type="compositionally biased region" description="Low complexity" evidence="8">
    <location>
        <begin position="367"/>
        <end position="383"/>
    </location>
</feature>
<dbReference type="PANTHER" id="PTHR10639:SF33">
    <property type="entry name" value="CLATHRIN LIGHT CHAIN 1"/>
    <property type="match status" value="1"/>
</dbReference>
<comment type="similarity">
    <text evidence="3 7">Belongs to the clathrin light chain family.</text>
</comment>
<dbReference type="GO" id="GO:0030130">
    <property type="term" value="C:clathrin coat of trans-Golgi network vesicle"/>
    <property type="evidence" value="ECO:0007669"/>
    <property type="project" value="InterPro"/>
</dbReference>
<evidence type="ECO:0000256" key="7">
    <source>
        <dbReference type="RuleBase" id="RU363137"/>
    </source>
</evidence>
<dbReference type="AlphaFoldDB" id="A0A498HB37"/>
<dbReference type="GO" id="GO:0072583">
    <property type="term" value="P:clathrin-dependent endocytosis"/>
    <property type="evidence" value="ECO:0007669"/>
    <property type="project" value="TreeGrafter"/>
</dbReference>
<keyword evidence="10" id="KW-1185">Reference proteome</keyword>
<dbReference type="GO" id="GO:0030132">
    <property type="term" value="C:clathrin coat of coated pit"/>
    <property type="evidence" value="ECO:0007669"/>
    <property type="project" value="InterPro"/>
</dbReference>
<evidence type="ECO:0000313" key="10">
    <source>
        <dbReference type="Proteomes" id="UP000290289"/>
    </source>
</evidence>
<dbReference type="GO" id="GO:0032050">
    <property type="term" value="F:clathrin heavy chain binding"/>
    <property type="evidence" value="ECO:0007669"/>
    <property type="project" value="TreeGrafter"/>
</dbReference>
<feature type="compositionally biased region" description="Pro residues" evidence="8">
    <location>
        <begin position="286"/>
        <end position="297"/>
    </location>
</feature>
<comment type="function">
    <text evidence="1 7">Clathrin is the major protein of the polyhedral coat of coated pits and vesicles.</text>
</comment>
<evidence type="ECO:0000256" key="5">
    <source>
        <dbReference type="ARBA" id="ARBA00023176"/>
    </source>
</evidence>
<dbReference type="STRING" id="3750.A0A498HB37"/>
<dbReference type="PANTHER" id="PTHR10639">
    <property type="entry name" value="CLATHRIN LIGHT CHAIN"/>
    <property type="match status" value="1"/>
</dbReference>
<evidence type="ECO:0000256" key="1">
    <source>
        <dbReference type="ARBA" id="ARBA00003913"/>
    </source>
</evidence>
<reference evidence="9 10" key="1">
    <citation type="submission" date="2018-10" db="EMBL/GenBank/DDBJ databases">
        <title>A high-quality apple genome assembly.</title>
        <authorList>
            <person name="Hu J."/>
        </authorList>
    </citation>
    <scope>NUCLEOTIDE SEQUENCE [LARGE SCALE GENOMIC DNA]</scope>
    <source>
        <strain evidence="10">cv. HFTH1</strain>
        <tissue evidence="9">Young leaf</tissue>
    </source>
</reference>
<protein>
    <recommendedName>
        <fullName evidence="7">Clathrin light chain</fullName>
    </recommendedName>
</protein>
<evidence type="ECO:0000256" key="2">
    <source>
        <dbReference type="ARBA" id="ARBA00004180"/>
    </source>
</evidence>
<dbReference type="GO" id="GO:0005198">
    <property type="term" value="F:structural molecule activity"/>
    <property type="evidence" value="ECO:0007669"/>
    <property type="project" value="InterPro"/>
</dbReference>
<feature type="region of interest" description="Disordered" evidence="8">
    <location>
        <begin position="1"/>
        <end position="152"/>
    </location>
</feature>
<evidence type="ECO:0000256" key="4">
    <source>
        <dbReference type="ARBA" id="ARBA00023136"/>
    </source>
</evidence>
<comment type="caution">
    <text evidence="9">The sequence shown here is derived from an EMBL/GenBank/DDBJ whole genome shotgun (WGS) entry which is preliminary data.</text>
</comment>
<evidence type="ECO:0000256" key="6">
    <source>
        <dbReference type="ARBA" id="ARBA00023329"/>
    </source>
</evidence>
<evidence type="ECO:0000256" key="3">
    <source>
        <dbReference type="ARBA" id="ARBA00005263"/>
    </source>
</evidence>
<dbReference type="EMBL" id="RDQH01000343">
    <property type="protein sequence ID" value="RXH68678.1"/>
    <property type="molecule type" value="Genomic_DNA"/>
</dbReference>
<dbReference type="Pfam" id="PF01086">
    <property type="entry name" value="Clathrin_lg_ch"/>
    <property type="match status" value="1"/>
</dbReference>
<sequence>MSSFDSFPNDDESNDLHSHSPAGQPFDDDAYMAHDPGLPSHNYDSSFNPPTHHDDFSPAAVDPPPPLHSDFQDDVVLPGGDGHHNIDQQQQSPEVYGFGISTPNPEFVSPFDSAVPEDNGVVGGGGGIADDDGDIFASGEPVLPPPEEMREEGFARREWRRLNVIHLEEKEKREREMRNRIIEEAEEFKRAFYEKRKLNCETNKAHNREREKLYLANQEKFHKEADKHYWKAIAELIPREVPNIEKKRGKKDPDKKPSIVVIQGPKPGKPTDLSRMRQIFLKLKQNPPPHMMPPPPSKDGKDAKGEKDGKESKDGNDTKDAKGGKGAKEEGTDAKDAKEGGKDTKDAKEGGKDAKEGKDAKNGKINSPTAAGAAAASAPVSPAKDVTANGTPGSSKPEASAEPEGEQHLEATPTPADVFPCTDGVNTCSLNVIHLEEKEKS</sequence>
<keyword evidence="4 7" id="KW-0472">Membrane</keyword>
<keyword evidence="6 7" id="KW-0968">Cytoplasmic vesicle</keyword>